<evidence type="ECO:0000313" key="11">
    <source>
        <dbReference type="Proteomes" id="UP000191144"/>
    </source>
</evidence>
<feature type="compositionally biased region" description="Polar residues" evidence="8">
    <location>
        <begin position="345"/>
        <end position="364"/>
    </location>
</feature>
<feature type="region of interest" description="Disordered" evidence="8">
    <location>
        <begin position="1"/>
        <end position="37"/>
    </location>
</feature>
<dbReference type="OrthoDB" id="10018191at2759"/>
<evidence type="ECO:0000256" key="1">
    <source>
        <dbReference type="ARBA" id="ARBA00004123"/>
    </source>
</evidence>
<dbReference type="InterPro" id="IPR051059">
    <property type="entry name" value="VerF-like"/>
</dbReference>
<dbReference type="SUPFAM" id="SSF57667">
    <property type="entry name" value="beta-beta-alpha zinc fingers"/>
    <property type="match status" value="1"/>
</dbReference>
<feature type="region of interest" description="Disordered" evidence="8">
    <location>
        <begin position="1077"/>
        <end position="1114"/>
    </location>
</feature>
<dbReference type="PROSITE" id="PS00028">
    <property type="entry name" value="ZINC_FINGER_C2H2_1"/>
    <property type="match status" value="2"/>
</dbReference>
<feature type="region of interest" description="Disordered" evidence="8">
    <location>
        <begin position="157"/>
        <end position="209"/>
    </location>
</feature>
<dbReference type="PROSITE" id="PS50157">
    <property type="entry name" value="ZINC_FINGER_C2H2_2"/>
    <property type="match status" value="2"/>
</dbReference>
<dbReference type="InterPro" id="IPR036236">
    <property type="entry name" value="Znf_C2H2_sf"/>
</dbReference>
<feature type="region of interest" description="Disordered" evidence="8">
    <location>
        <begin position="1186"/>
        <end position="1206"/>
    </location>
</feature>
<feature type="compositionally biased region" description="Low complexity" evidence="8">
    <location>
        <begin position="319"/>
        <end position="339"/>
    </location>
</feature>
<dbReference type="Gene3D" id="3.30.160.60">
    <property type="entry name" value="Classic Zinc Finger"/>
    <property type="match status" value="2"/>
</dbReference>
<keyword evidence="4 7" id="KW-0863">Zinc-finger</keyword>
<gene>
    <name evidence="10" type="ORF">LAME_0D09032G</name>
</gene>
<feature type="domain" description="C2H2-type" evidence="9">
    <location>
        <begin position="106"/>
        <end position="133"/>
    </location>
</feature>
<keyword evidence="3" id="KW-0677">Repeat</keyword>
<reference evidence="11" key="1">
    <citation type="submission" date="2016-03" db="EMBL/GenBank/DDBJ databases">
        <authorList>
            <person name="Devillers Hugo."/>
        </authorList>
    </citation>
    <scope>NUCLEOTIDE SEQUENCE [LARGE SCALE GENOMIC DNA]</scope>
</reference>
<evidence type="ECO:0000256" key="5">
    <source>
        <dbReference type="ARBA" id="ARBA00022833"/>
    </source>
</evidence>
<keyword evidence="5" id="KW-0862">Zinc</keyword>
<evidence type="ECO:0000256" key="7">
    <source>
        <dbReference type="PROSITE-ProRule" id="PRU00042"/>
    </source>
</evidence>
<dbReference type="Proteomes" id="UP000191144">
    <property type="component" value="Chromosome D"/>
</dbReference>
<feature type="compositionally biased region" description="Polar residues" evidence="8">
    <location>
        <begin position="307"/>
        <end position="318"/>
    </location>
</feature>
<feature type="region of interest" description="Disordered" evidence="8">
    <location>
        <begin position="301"/>
        <end position="364"/>
    </location>
</feature>
<feature type="compositionally biased region" description="Basic and acidic residues" evidence="8">
    <location>
        <begin position="1083"/>
        <end position="1093"/>
    </location>
</feature>
<feature type="compositionally biased region" description="Polar residues" evidence="8">
    <location>
        <begin position="406"/>
        <end position="417"/>
    </location>
</feature>
<dbReference type="GO" id="GO:0000785">
    <property type="term" value="C:chromatin"/>
    <property type="evidence" value="ECO:0007669"/>
    <property type="project" value="TreeGrafter"/>
</dbReference>
<dbReference type="GO" id="GO:0008270">
    <property type="term" value="F:zinc ion binding"/>
    <property type="evidence" value="ECO:0007669"/>
    <property type="project" value="UniProtKB-KW"/>
</dbReference>
<name>A0A1G4JAU4_9SACH</name>
<keyword evidence="2" id="KW-0479">Metal-binding</keyword>
<feature type="domain" description="C2H2-type" evidence="9">
    <location>
        <begin position="134"/>
        <end position="162"/>
    </location>
</feature>
<dbReference type="GO" id="GO:0005634">
    <property type="term" value="C:nucleus"/>
    <property type="evidence" value="ECO:0007669"/>
    <property type="project" value="UniProtKB-SubCell"/>
</dbReference>
<feature type="compositionally biased region" description="Basic and acidic residues" evidence="8">
    <location>
        <begin position="185"/>
        <end position="198"/>
    </location>
</feature>
<accession>A0A1G4JAU4</accession>
<organism evidence="10 11">
    <name type="scientific">Lachancea meyersii CBS 8951</name>
    <dbReference type="NCBI Taxonomy" id="1266667"/>
    <lineage>
        <taxon>Eukaryota</taxon>
        <taxon>Fungi</taxon>
        <taxon>Dikarya</taxon>
        <taxon>Ascomycota</taxon>
        <taxon>Saccharomycotina</taxon>
        <taxon>Saccharomycetes</taxon>
        <taxon>Saccharomycetales</taxon>
        <taxon>Saccharomycetaceae</taxon>
        <taxon>Lachancea</taxon>
    </lineage>
</organism>
<dbReference type="PANTHER" id="PTHR40626">
    <property type="entry name" value="MIP31509P"/>
    <property type="match status" value="1"/>
</dbReference>
<evidence type="ECO:0000256" key="6">
    <source>
        <dbReference type="ARBA" id="ARBA00023242"/>
    </source>
</evidence>
<dbReference type="GO" id="GO:0000981">
    <property type="term" value="F:DNA-binding transcription factor activity, RNA polymerase II-specific"/>
    <property type="evidence" value="ECO:0007669"/>
    <property type="project" value="InterPro"/>
</dbReference>
<sequence>MTSIGTQPTANGSGLGSPQANLSAHSSSGSNGGGNHRTLAKETEQLSLDVVSSGTSTGTGATLAAAGGIVTSNNNNMNSKVNKRLRELPDNLRYQGHTPSGKPRLFVCKVCTRAFARQEHLARHERSHTKEKPYHCGVCERKFTRRDLLIRHVHRAHNGSGGDALNSYRRSQDSAPLPQAPASAEGKDAKSPRSKDDENGTPIKISSSDIGRVRKRSFTVKRRVSFSAQSAEKYAGLSKIGQEGANMGRVEFSTPQLLPLDLTLGEQTSAGSKNPTSLGTSNFNLLDRDTWIKEMNSLPMLEESSDSGDSPITGSGLVSRSSNWSRRSSRGSSQNRRFSGALPSGINNLLGTGRSNGKRNSSSWKIEGNNLVVNSLFDPNPTRPGLRENAVKDSNAKSGELLPSLFNKNNWDNPQSQKIDDPPDIISRFNDFKFVNKPAVDSSSFNTHFTATSGAQEGPYPQVDAASVFQAPQYPRSPIRVEDSGKFDLSNVADISSSISNEDQSFIDLTRSQTSPPIVRENSTATCQFFTKEVRDMCVKTLEYYYGNPSDQHSAEAKRLGSQLPSCHELNLYASYFESSFLVHYPFIHPRLLSLGLEDFKSYIHEGQSRVTEDEMIFNSNIACLPLFIASIGSLYKPGARVHSLDLYEKSRRALHVYLTTRKKQEEKLAEKKEQRGKLWLIQSLCLSVVFAMFADPLERINAEIIVKQVSALCSLVRTSLLFTASTPIFFFESPNQYLLYESTVRTVLMTYKVCQFLNVFCNIDAPLFLNDIQISASVIPDSEEVWQAANFQETPKRCYKQHTTNFEKFYRSFAFSSVGMHLIPEFLCSALLFYEFNNIKRNKSSIPFQVFLTKIDTKKLEMNLPYSNSPAPSSLILIESAIDMRNSLTCMIFFCKIDPLFSQKVWNNAILELYQNFLICKDKNILTRGSYGIVTDFLVALNFSIKNISKLFKSKDDTIEFNKSKLSVLNLEGYYYNFLVVIKFIMDFEVTPNFKLLCIYNELKKLANHLLIPKLAAVCPEEFLKFRNGAKKFQAEGVPMSIDMDHLEKLINNVLVYSFNDANFLKMPEQSTTEFVFGTKGPSEHSNAEPRLPKLSAPSRTTPSESQQEKDNKYGNQKEGFAEHYHLSEKYVVVAKCFFFYVFDRFAHAHFLEKLSLDFLVLQRQLDQSEVDPKVLGIRESFKTHATGEESRGREINWDPHQESA</sequence>
<dbReference type="PANTHER" id="PTHR40626:SF28">
    <property type="entry name" value="REGULATORY PROTEIN ADR1"/>
    <property type="match status" value="1"/>
</dbReference>
<protein>
    <submittedName>
        <fullName evidence="10">LAME_0D09032g1_1</fullName>
    </submittedName>
</protein>
<feature type="region of interest" description="Disordered" evidence="8">
    <location>
        <begin position="402"/>
        <end position="421"/>
    </location>
</feature>
<feature type="compositionally biased region" description="Polar residues" evidence="8">
    <location>
        <begin position="1"/>
        <end position="25"/>
    </location>
</feature>
<dbReference type="SMART" id="SM00355">
    <property type="entry name" value="ZnF_C2H2"/>
    <property type="match status" value="2"/>
</dbReference>
<evidence type="ECO:0000256" key="3">
    <source>
        <dbReference type="ARBA" id="ARBA00022737"/>
    </source>
</evidence>
<dbReference type="Pfam" id="PF00096">
    <property type="entry name" value="zf-C2H2"/>
    <property type="match status" value="2"/>
</dbReference>
<evidence type="ECO:0000313" key="10">
    <source>
        <dbReference type="EMBL" id="SCU87165.1"/>
    </source>
</evidence>
<keyword evidence="11" id="KW-1185">Reference proteome</keyword>
<evidence type="ECO:0000259" key="9">
    <source>
        <dbReference type="PROSITE" id="PS50157"/>
    </source>
</evidence>
<dbReference type="InterPro" id="IPR013087">
    <property type="entry name" value="Znf_C2H2_type"/>
</dbReference>
<evidence type="ECO:0000256" key="4">
    <source>
        <dbReference type="ARBA" id="ARBA00022771"/>
    </source>
</evidence>
<comment type="subcellular location">
    <subcellularLocation>
        <location evidence="1">Nucleus</location>
    </subcellularLocation>
</comment>
<proteinExistence type="predicted"/>
<dbReference type="GO" id="GO:0000978">
    <property type="term" value="F:RNA polymerase II cis-regulatory region sequence-specific DNA binding"/>
    <property type="evidence" value="ECO:0007669"/>
    <property type="project" value="InterPro"/>
</dbReference>
<dbReference type="EMBL" id="LT598482">
    <property type="protein sequence ID" value="SCU87165.1"/>
    <property type="molecule type" value="Genomic_DNA"/>
</dbReference>
<keyword evidence="6" id="KW-0539">Nucleus</keyword>
<evidence type="ECO:0000256" key="8">
    <source>
        <dbReference type="SAM" id="MobiDB-lite"/>
    </source>
</evidence>
<dbReference type="AlphaFoldDB" id="A0A1G4JAU4"/>
<evidence type="ECO:0000256" key="2">
    <source>
        <dbReference type="ARBA" id="ARBA00022723"/>
    </source>
</evidence>
<dbReference type="FunFam" id="3.30.160.60:FF:002343">
    <property type="entry name" value="Zinc finger protein 33A"/>
    <property type="match status" value="1"/>
</dbReference>